<dbReference type="PANTHER" id="PTHR21075">
    <property type="entry name" value="ANAEROBIC RIBONUCLEOSIDE-TRIPHOSPHATE REDUCTASE"/>
    <property type="match status" value="1"/>
</dbReference>
<dbReference type="GO" id="GO:0008998">
    <property type="term" value="F:ribonucleoside-triphosphate reductase (thioredoxin) activity"/>
    <property type="evidence" value="ECO:0007669"/>
    <property type="project" value="InterPro"/>
</dbReference>
<name>A0A2M7IZC1_9BACT</name>
<reference evidence="2" key="1">
    <citation type="submission" date="2017-09" db="EMBL/GenBank/DDBJ databases">
        <title>Depth-based differentiation of microbial function through sediment-hosted aquifers and enrichment of novel symbionts in the deep terrestrial subsurface.</title>
        <authorList>
            <person name="Probst A.J."/>
            <person name="Ladd B."/>
            <person name="Jarett J.K."/>
            <person name="Geller-Mcgrath D.E."/>
            <person name="Sieber C.M.K."/>
            <person name="Emerson J.B."/>
            <person name="Anantharaman K."/>
            <person name="Thomas B.C."/>
            <person name="Malmstrom R."/>
            <person name="Stieglmeier M."/>
            <person name="Klingl A."/>
            <person name="Woyke T."/>
            <person name="Ryan C.M."/>
            <person name="Banfield J.F."/>
        </authorList>
    </citation>
    <scope>NUCLEOTIDE SEQUENCE [LARGE SCALE GENOMIC DNA]</scope>
</reference>
<organism evidence="1 2">
    <name type="scientific">bacterium (Candidatus Gribaldobacteria) CG_4_8_14_3_um_filter_42_11</name>
    <dbReference type="NCBI Taxonomy" id="2014267"/>
    <lineage>
        <taxon>Bacteria</taxon>
        <taxon>Candidatus Gribaldobacteria</taxon>
    </lineage>
</organism>
<gene>
    <name evidence="1" type="ORF">COZ78_00175</name>
</gene>
<proteinExistence type="predicted"/>
<dbReference type="Proteomes" id="UP000230505">
    <property type="component" value="Unassembled WGS sequence"/>
</dbReference>
<sequence length="47" mass="5371">PYITLTPTFSICPSHGYLSGEHWQCPKCTIEQPCEVYSRIVGYIRPV</sequence>
<comment type="caution">
    <text evidence="1">The sequence shown here is derived from an EMBL/GenBank/DDBJ whole genome shotgun (WGS) entry which is preliminary data.</text>
</comment>
<evidence type="ECO:0000313" key="1">
    <source>
        <dbReference type="EMBL" id="PIX03464.1"/>
    </source>
</evidence>
<dbReference type="GO" id="GO:0009265">
    <property type="term" value="P:2'-deoxyribonucleotide biosynthetic process"/>
    <property type="evidence" value="ECO:0007669"/>
    <property type="project" value="TreeGrafter"/>
</dbReference>
<accession>A0A2M7IZC1</accession>
<dbReference type="EMBL" id="PFHV01000004">
    <property type="protein sequence ID" value="PIX03464.1"/>
    <property type="molecule type" value="Genomic_DNA"/>
</dbReference>
<evidence type="ECO:0000313" key="2">
    <source>
        <dbReference type="Proteomes" id="UP000230505"/>
    </source>
</evidence>
<dbReference type="Gene3D" id="3.20.70.20">
    <property type="match status" value="1"/>
</dbReference>
<dbReference type="PANTHER" id="PTHR21075:SF0">
    <property type="entry name" value="ANAEROBIC RIBONUCLEOSIDE-TRIPHOSPHATE REDUCTASE"/>
    <property type="match status" value="1"/>
</dbReference>
<dbReference type="GO" id="GO:0006260">
    <property type="term" value="P:DNA replication"/>
    <property type="evidence" value="ECO:0007669"/>
    <property type="project" value="InterPro"/>
</dbReference>
<protein>
    <submittedName>
        <fullName evidence="1">Uncharacterized protein</fullName>
    </submittedName>
</protein>
<feature type="non-terminal residue" evidence="1">
    <location>
        <position position="1"/>
    </location>
</feature>
<dbReference type="GO" id="GO:0004748">
    <property type="term" value="F:ribonucleoside-diphosphate reductase activity, thioredoxin disulfide as acceptor"/>
    <property type="evidence" value="ECO:0007669"/>
    <property type="project" value="TreeGrafter"/>
</dbReference>
<dbReference type="InterPro" id="IPR012833">
    <property type="entry name" value="NrdD"/>
</dbReference>
<dbReference type="AlphaFoldDB" id="A0A2M7IZC1"/>
<feature type="non-terminal residue" evidence="1">
    <location>
        <position position="47"/>
    </location>
</feature>
<dbReference type="Pfam" id="PF13597">
    <property type="entry name" value="NRDD"/>
    <property type="match status" value="1"/>
</dbReference>
<dbReference type="SUPFAM" id="SSF51998">
    <property type="entry name" value="PFL-like glycyl radical enzymes"/>
    <property type="match status" value="1"/>
</dbReference>
<dbReference type="GO" id="GO:0031250">
    <property type="term" value="C:anaerobic ribonucleoside-triphosphate reductase complex"/>
    <property type="evidence" value="ECO:0007669"/>
    <property type="project" value="TreeGrafter"/>
</dbReference>